<organism evidence="4 5">
    <name type="scientific">Insulibacter thermoxylanivorax</name>
    <dbReference type="NCBI Taxonomy" id="2749268"/>
    <lineage>
        <taxon>Bacteria</taxon>
        <taxon>Bacillati</taxon>
        <taxon>Bacillota</taxon>
        <taxon>Bacilli</taxon>
        <taxon>Bacillales</taxon>
        <taxon>Paenibacillaceae</taxon>
        <taxon>Insulibacter</taxon>
    </lineage>
</organism>
<dbReference type="InterPro" id="IPR011989">
    <property type="entry name" value="ARM-like"/>
</dbReference>
<reference evidence="4" key="1">
    <citation type="submission" date="2020-08" db="EMBL/GenBank/DDBJ databases">
        <authorList>
            <person name="Uke A."/>
            <person name="Chhe C."/>
            <person name="Baramee S."/>
            <person name="Kosugi A."/>
        </authorList>
    </citation>
    <scope>NUCLEOTIDE SEQUENCE</scope>
    <source>
        <strain evidence="4">DA-C8</strain>
    </source>
</reference>
<evidence type="ECO:0000256" key="3">
    <source>
        <dbReference type="PROSITE-ProRule" id="PRU00339"/>
    </source>
</evidence>
<dbReference type="Proteomes" id="UP000654993">
    <property type="component" value="Unassembled WGS sequence"/>
</dbReference>
<dbReference type="RefSeq" id="WP_308808482.1">
    <property type="nucleotide sequence ID" value="NZ_BMAQ01000019.1"/>
</dbReference>
<feature type="repeat" description="TPR" evidence="3">
    <location>
        <begin position="189"/>
        <end position="222"/>
    </location>
</feature>
<evidence type="ECO:0000256" key="1">
    <source>
        <dbReference type="ARBA" id="ARBA00022737"/>
    </source>
</evidence>
<dbReference type="InterPro" id="IPR019734">
    <property type="entry name" value="TPR_rpt"/>
</dbReference>
<evidence type="ECO:0008006" key="6">
    <source>
        <dbReference type="Google" id="ProtNLM"/>
    </source>
</evidence>
<dbReference type="Gene3D" id="1.25.40.10">
    <property type="entry name" value="Tetratricopeptide repeat domain"/>
    <property type="match status" value="2"/>
</dbReference>
<dbReference type="Gene3D" id="1.25.10.10">
    <property type="entry name" value="Leucine-rich Repeat Variant"/>
    <property type="match status" value="1"/>
</dbReference>
<comment type="caution">
    <text evidence="4">The sequence shown here is derived from an EMBL/GenBank/DDBJ whole genome shotgun (WGS) entry which is preliminary data.</text>
</comment>
<proteinExistence type="predicted"/>
<dbReference type="InterPro" id="IPR051012">
    <property type="entry name" value="CellSynth/LPSAsmb/PSIAsmb"/>
</dbReference>
<gene>
    <name evidence="4" type="ORF">PRECH8_17570</name>
</gene>
<evidence type="ECO:0000256" key="2">
    <source>
        <dbReference type="ARBA" id="ARBA00022803"/>
    </source>
</evidence>
<keyword evidence="5" id="KW-1185">Reference proteome</keyword>
<name>A0A916QHA7_9BACL</name>
<dbReference type="AlphaFoldDB" id="A0A916QHA7"/>
<dbReference type="Pfam" id="PF14559">
    <property type="entry name" value="TPR_19"/>
    <property type="match status" value="1"/>
</dbReference>
<protein>
    <recommendedName>
        <fullName evidence="6">Tetratricopeptide repeat-containing protein</fullName>
    </recommendedName>
</protein>
<dbReference type="EMBL" id="BMAQ01000019">
    <property type="protein sequence ID" value="GFR38461.1"/>
    <property type="molecule type" value="Genomic_DNA"/>
</dbReference>
<dbReference type="SUPFAM" id="SSF48452">
    <property type="entry name" value="TPR-like"/>
    <property type="match status" value="2"/>
</dbReference>
<dbReference type="PROSITE" id="PS50005">
    <property type="entry name" value="TPR"/>
    <property type="match status" value="2"/>
</dbReference>
<dbReference type="SMART" id="SM00028">
    <property type="entry name" value="TPR"/>
    <property type="match status" value="5"/>
</dbReference>
<dbReference type="InterPro" id="IPR011990">
    <property type="entry name" value="TPR-like_helical_dom_sf"/>
</dbReference>
<keyword evidence="2 3" id="KW-0802">TPR repeat</keyword>
<keyword evidence="1" id="KW-0677">Repeat</keyword>
<dbReference type="PANTHER" id="PTHR45586">
    <property type="entry name" value="TPR REPEAT-CONTAINING PROTEIN PA4667"/>
    <property type="match status" value="1"/>
</dbReference>
<evidence type="ECO:0000313" key="4">
    <source>
        <dbReference type="EMBL" id="GFR38461.1"/>
    </source>
</evidence>
<feature type="repeat" description="TPR" evidence="3">
    <location>
        <begin position="22"/>
        <end position="55"/>
    </location>
</feature>
<evidence type="ECO:0000313" key="5">
    <source>
        <dbReference type="Proteomes" id="UP000654993"/>
    </source>
</evidence>
<sequence length="577" mass="67219">MKNKEMPTVHAAHNIIPLHLNAEFYFQRGMQSLDRYHYEKALRYFRRAVESEPDNAVHHINLAGVLSETGDFAASNQILQYVLESLDPNLTECHFYMANNYLNMDLLEESERSLLLYLELDEQGLYLDEAEEMLELLSFELGRPIKVKTIRSRAALFEHEQARQLLEEGRFNEAVAKLESLVDRFPDFLAAYNNLALAYYYRGQLDLALATVEKVLEEEAENLHALCNLAILKLQLGQILEVQALLNMLRKLYPLNPEHSFKLATTMGILGEHEHAYRLFRMLLKMVHTEYDPSLYHYTAVAAVHTNRLSEARSLWKQVKKLDPGEHVADYYLQRLDEYEEGACDLQTFSYSYHLPFEEQFKWIETADESLSEQLRHDPIVRSSFFWVLRYGDHDMKLQVIQALGMIGDQEVEPALREFIQRPDEAEDLKLAALHVLQSLRSEEVRQDGTAAHEVLNLHGTTLPVWEQSWQDVLEIALQQMEHRYDLIERYDMQTLWTDFLSRTYPGTPQIRRPEGWSAALEYLIAKMHRRQVTYMEVAARYGISESTVRRNAARIDEACGLREKMEGIFPHYGGKL</sequence>
<reference evidence="4" key="2">
    <citation type="journal article" date="2021" name="Data Brief">
        <title>Draft genome sequence data of the facultative, thermophilic, xylanolytic bacterium Paenibacillus sp. strain DA-C8.</title>
        <authorList>
            <person name="Chhe C."/>
            <person name="Uke A."/>
            <person name="Baramee S."/>
            <person name="Ungkulpasvich U."/>
            <person name="Tachaapaikoon C."/>
            <person name="Pason P."/>
            <person name="Waeonukul R."/>
            <person name="Ratanakhanokchai K."/>
            <person name="Kosugi A."/>
        </authorList>
    </citation>
    <scope>NUCLEOTIDE SEQUENCE</scope>
    <source>
        <strain evidence="4">DA-C8</strain>
    </source>
</reference>
<accession>A0A916QHA7</accession>
<dbReference type="PANTHER" id="PTHR45586:SF1">
    <property type="entry name" value="LIPOPOLYSACCHARIDE ASSEMBLY PROTEIN B"/>
    <property type="match status" value="1"/>
</dbReference>